<reference evidence="2" key="1">
    <citation type="submission" date="2020-01" db="EMBL/GenBank/DDBJ databases">
        <title>Identification and distribution of gene clusters putatively required for synthesis of sphingolipid metabolism inhibitors in phylogenetically diverse species of the filamentous fungus Fusarium.</title>
        <authorList>
            <person name="Kim H.-S."/>
            <person name="Busman M."/>
            <person name="Brown D.W."/>
            <person name="Divon H."/>
            <person name="Uhlig S."/>
            <person name="Proctor R.H."/>
        </authorList>
    </citation>
    <scope>NUCLEOTIDE SEQUENCE</scope>
    <source>
        <strain evidence="2">NRRL 53441</strain>
    </source>
</reference>
<feature type="region of interest" description="Disordered" evidence="1">
    <location>
        <begin position="64"/>
        <end position="189"/>
    </location>
</feature>
<keyword evidence="3" id="KW-1185">Reference proteome</keyword>
<dbReference type="EMBL" id="JAADJG010000616">
    <property type="protein sequence ID" value="KAF4441807.1"/>
    <property type="molecule type" value="Genomic_DNA"/>
</dbReference>
<dbReference type="AlphaFoldDB" id="A0A8H4K1K2"/>
<comment type="caution">
    <text evidence="2">The sequence shown here is derived from an EMBL/GenBank/DDBJ whole genome shotgun (WGS) entry which is preliminary data.</text>
</comment>
<organism evidence="2 3">
    <name type="scientific">Fusarium austroafricanum</name>
    <dbReference type="NCBI Taxonomy" id="2364996"/>
    <lineage>
        <taxon>Eukaryota</taxon>
        <taxon>Fungi</taxon>
        <taxon>Dikarya</taxon>
        <taxon>Ascomycota</taxon>
        <taxon>Pezizomycotina</taxon>
        <taxon>Sordariomycetes</taxon>
        <taxon>Hypocreomycetidae</taxon>
        <taxon>Hypocreales</taxon>
        <taxon>Nectriaceae</taxon>
        <taxon>Fusarium</taxon>
        <taxon>Fusarium concolor species complex</taxon>
    </lineage>
</organism>
<dbReference type="Proteomes" id="UP000605986">
    <property type="component" value="Unassembled WGS sequence"/>
</dbReference>
<proteinExistence type="predicted"/>
<feature type="compositionally biased region" description="Acidic residues" evidence="1">
    <location>
        <begin position="155"/>
        <end position="174"/>
    </location>
</feature>
<gene>
    <name evidence="2" type="ORF">F53441_11934</name>
</gene>
<evidence type="ECO:0000313" key="2">
    <source>
        <dbReference type="EMBL" id="KAF4441807.1"/>
    </source>
</evidence>
<feature type="compositionally biased region" description="Low complexity" evidence="1">
    <location>
        <begin position="111"/>
        <end position="120"/>
    </location>
</feature>
<protein>
    <submittedName>
        <fullName evidence="2">Uncharacterized protein</fullName>
    </submittedName>
</protein>
<name>A0A8H4K1K2_9HYPO</name>
<accession>A0A8H4K1K2</accession>
<sequence>METRPSKRSRHILDDDTTGSLLISGSSEPLTNAVVACDLVKGIIREGDAVIILRVRLPGFTYGGNANDSKDGGQRPSSPISTVHQLIGPLSPSTSEILPSATLDDGNEEVSAGSGEASDGGSDEASDEGEGEAFVGGSDEASNDGEASDGGSNEASDDGGASDDEFDGSIDNEAMEALHSRLDGLPSRL</sequence>
<evidence type="ECO:0000313" key="3">
    <source>
        <dbReference type="Proteomes" id="UP000605986"/>
    </source>
</evidence>
<feature type="compositionally biased region" description="Acidic residues" evidence="1">
    <location>
        <begin position="121"/>
        <end position="131"/>
    </location>
</feature>
<feature type="compositionally biased region" description="Polar residues" evidence="1">
    <location>
        <begin position="75"/>
        <end position="84"/>
    </location>
</feature>
<evidence type="ECO:0000256" key="1">
    <source>
        <dbReference type="SAM" id="MobiDB-lite"/>
    </source>
</evidence>